<feature type="transmembrane region" description="Helical" evidence="8">
    <location>
        <begin position="341"/>
        <end position="362"/>
    </location>
</feature>
<evidence type="ECO:0000256" key="8">
    <source>
        <dbReference type="HAMAP-Rule" id="MF_02078"/>
    </source>
</evidence>
<dbReference type="RefSeq" id="WP_029492392.1">
    <property type="nucleotide sequence ID" value="NZ_ATKH01000080.1"/>
</dbReference>
<feature type="transmembrane region" description="Helical" evidence="8">
    <location>
        <begin position="459"/>
        <end position="486"/>
    </location>
</feature>
<keyword evidence="2 8" id="KW-1003">Cell membrane</keyword>
<reference evidence="10 11" key="1">
    <citation type="submission" date="2015-11" db="EMBL/GenBank/DDBJ databases">
        <authorList>
            <person name="Kook J.-K."/>
            <person name="Park S.-N."/>
            <person name="Lim Y.K."/>
            <person name="Jo E."/>
        </authorList>
    </citation>
    <scope>NUCLEOTIDE SEQUENCE [LARGE SCALE GENOMIC DNA]</scope>
    <source>
        <strain evidence="10 11">ChDC F206</strain>
    </source>
</reference>
<dbReference type="GO" id="GO:0015648">
    <property type="term" value="F:lipid-linked peptidoglycan transporter activity"/>
    <property type="evidence" value="ECO:0007669"/>
    <property type="project" value="UniProtKB-UniRule"/>
</dbReference>
<keyword evidence="8 9" id="KW-0961">Cell wall biogenesis/degradation</keyword>
<comment type="pathway">
    <text evidence="8">Cell wall biogenesis; peptidoglycan biosynthesis.</text>
</comment>
<keyword evidence="3 8" id="KW-0812">Transmembrane</keyword>
<evidence type="ECO:0000256" key="4">
    <source>
        <dbReference type="ARBA" id="ARBA00022960"/>
    </source>
</evidence>
<feature type="transmembrane region" description="Helical" evidence="8">
    <location>
        <begin position="302"/>
        <end position="321"/>
    </location>
</feature>
<dbReference type="NCBIfam" id="TIGR01695">
    <property type="entry name" value="murJ_mviN"/>
    <property type="match status" value="1"/>
</dbReference>
<feature type="transmembrane region" description="Helical" evidence="8">
    <location>
        <begin position="402"/>
        <end position="421"/>
    </location>
</feature>
<feature type="transmembrane region" description="Helical" evidence="8">
    <location>
        <begin position="374"/>
        <end position="396"/>
    </location>
</feature>
<dbReference type="PIRSF" id="PIRSF002869">
    <property type="entry name" value="MviN"/>
    <property type="match status" value="1"/>
</dbReference>
<comment type="function">
    <text evidence="8 9">Involved in peptidoglycan biosynthesis. Transports lipid-linked peptidoglycan precursors from the inner to the outer leaflet of the cytoplasmic membrane.</text>
</comment>
<dbReference type="HAMAP" id="MF_02078">
    <property type="entry name" value="MurJ_MviN"/>
    <property type="match status" value="1"/>
</dbReference>
<dbReference type="PANTHER" id="PTHR47019:SF1">
    <property type="entry name" value="LIPID II FLIPPASE MURJ"/>
    <property type="match status" value="1"/>
</dbReference>
<feature type="transmembrane region" description="Helical" evidence="8">
    <location>
        <begin position="221"/>
        <end position="241"/>
    </location>
</feature>
<accession>A0AAC8WIM9</accession>
<dbReference type="GO" id="GO:0009252">
    <property type="term" value="P:peptidoglycan biosynthetic process"/>
    <property type="evidence" value="ECO:0007669"/>
    <property type="project" value="UniProtKB-UniRule"/>
</dbReference>
<dbReference type="EMBL" id="CP013336">
    <property type="protein sequence ID" value="ALQ34855.1"/>
    <property type="molecule type" value="Genomic_DNA"/>
</dbReference>
<feature type="transmembrane region" description="Helical" evidence="8">
    <location>
        <begin position="152"/>
        <end position="174"/>
    </location>
</feature>
<keyword evidence="6 8" id="KW-1133">Transmembrane helix</keyword>
<dbReference type="InterPro" id="IPR051050">
    <property type="entry name" value="Lipid_II_flippase_MurJ/MviN"/>
</dbReference>
<comment type="subcellular location">
    <subcellularLocation>
        <location evidence="1 8">Cell membrane</location>
        <topology evidence="1 8">Multi-pass membrane protein</topology>
    </subcellularLocation>
</comment>
<gene>
    <name evidence="8" type="primary">murJ</name>
    <name evidence="10" type="ORF">RN92_02620</name>
</gene>
<dbReference type="GO" id="GO:0008360">
    <property type="term" value="P:regulation of cell shape"/>
    <property type="evidence" value="ECO:0007669"/>
    <property type="project" value="UniProtKB-UniRule"/>
</dbReference>
<dbReference type="GO" id="GO:0005886">
    <property type="term" value="C:plasma membrane"/>
    <property type="evidence" value="ECO:0007669"/>
    <property type="project" value="UniProtKB-SubCell"/>
</dbReference>
<dbReference type="GO" id="GO:0071555">
    <property type="term" value="P:cell wall organization"/>
    <property type="evidence" value="ECO:0007669"/>
    <property type="project" value="UniProtKB-UniRule"/>
</dbReference>
<dbReference type="Proteomes" id="UP000068516">
    <property type="component" value="Chromosome"/>
</dbReference>
<comment type="similarity">
    <text evidence="8 9">Belongs to the MurJ/MviN family.</text>
</comment>
<evidence type="ECO:0000313" key="11">
    <source>
        <dbReference type="Proteomes" id="UP000068516"/>
    </source>
</evidence>
<protein>
    <recommendedName>
        <fullName evidence="8">Probable lipid II flippase MurJ</fullName>
    </recommendedName>
</protein>
<feature type="transmembrane region" description="Helical" evidence="8">
    <location>
        <begin position="43"/>
        <end position="64"/>
    </location>
</feature>
<evidence type="ECO:0000256" key="9">
    <source>
        <dbReference type="PIRNR" id="PIRNR002869"/>
    </source>
</evidence>
<evidence type="ECO:0000313" key="10">
    <source>
        <dbReference type="EMBL" id="ALQ34855.1"/>
    </source>
</evidence>
<dbReference type="PANTHER" id="PTHR47019">
    <property type="entry name" value="LIPID II FLIPPASE MURJ"/>
    <property type="match status" value="1"/>
</dbReference>
<evidence type="ECO:0000256" key="2">
    <source>
        <dbReference type="ARBA" id="ARBA00022475"/>
    </source>
</evidence>
<evidence type="ECO:0000256" key="7">
    <source>
        <dbReference type="ARBA" id="ARBA00023136"/>
    </source>
</evidence>
<dbReference type="AlphaFoldDB" id="A0AAC8WIM9"/>
<name>A0AAC8WIM9_9FUSO</name>
<evidence type="ECO:0000256" key="5">
    <source>
        <dbReference type="ARBA" id="ARBA00022984"/>
    </source>
</evidence>
<dbReference type="GeneID" id="60658481"/>
<dbReference type="Pfam" id="PF03023">
    <property type="entry name" value="MurJ"/>
    <property type="match status" value="1"/>
</dbReference>
<feature type="transmembrane region" description="Helical" evidence="8">
    <location>
        <begin position="124"/>
        <end position="145"/>
    </location>
</feature>
<proteinExistence type="inferred from homology"/>
<keyword evidence="7 8" id="KW-0472">Membrane</keyword>
<keyword evidence="5 8" id="KW-0573">Peptidoglycan synthesis</keyword>
<sequence length="495" mass="56175">MKKIFFGIGLIAIIAKISGFARELALSYFFGASEVTDAYLISLTIPTVIFNFVGIGFNSGYIPIYSMIKKRSGQDEAIKFTTNFLNLLLVICTGIYIIGMIFTPNIIKIFASGFTDETLKLTTNFTRICFVGVYIVVMVSIFSAFLQANNSFYVVAFLSVPMNIIYIIGTYVAYKKGIKYLPIFSVLAISIQLLFLYFPMKKNKYKYSFYLKIQDNNIKRILYLSIPAIIGGSLEQINYLIDRTIASRVMVGGISILNYASRLNIAIIGILLSTVISVLFPKISLLVSERKIDELKIYVRKTVSLIIIFCLPLSLWIMIFSKEIITVVFGRGLFDKNMIEITSKCLFYYTSGFIFMVLREVITKIYYSFKDTKTPVINSGIGIILNIILNIILAIYMGISGIAFATSISLVLTTILLAYKLKKKYGDFYIKRILFTFLKVLIISILMMIATYFLKQFLINYSIIIQIIVPSIIIGILYLIVIFFSFNEVKEILKK</sequence>
<dbReference type="GO" id="GO:0034204">
    <property type="term" value="P:lipid translocation"/>
    <property type="evidence" value="ECO:0007669"/>
    <property type="project" value="TreeGrafter"/>
</dbReference>
<organism evidence="10 11">
    <name type="scientific">Fusobacterium hwasookii ChDC F206</name>
    <dbReference type="NCBI Taxonomy" id="1307443"/>
    <lineage>
        <taxon>Bacteria</taxon>
        <taxon>Fusobacteriati</taxon>
        <taxon>Fusobacteriota</taxon>
        <taxon>Fusobacteriia</taxon>
        <taxon>Fusobacteriales</taxon>
        <taxon>Fusobacteriaceae</taxon>
        <taxon>Fusobacterium</taxon>
    </lineage>
</organism>
<feature type="transmembrane region" description="Helical" evidence="8">
    <location>
        <begin position="433"/>
        <end position="453"/>
    </location>
</feature>
<feature type="transmembrane region" description="Helical" evidence="8">
    <location>
        <begin position="180"/>
        <end position="200"/>
    </location>
</feature>
<evidence type="ECO:0000256" key="6">
    <source>
        <dbReference type="ARBA" id="ARBA00022989"/>
    </source>
</evidence>
<keyword evidence="4 8" id="KW-0133">Cell shape</keyword>
<feature type="transmembrane region" description="Helical" evidence="8">
    <location>
        <begin position="84"/>
        <end position="104"/>
    </location>
</feature>
<keyword evidence="8 9" id="KW-0813">Transport</keyword>
<evidence type="ECO:0000256" key="3">
    <source>
        <dbReference type="ARBA" id="ARBA00022692"/>
    </source>
</evidence>
<dbReference type="CDD" id="cd13123">
    <property type="entry name" value="MATE_MurJ_like"/>
    <property type="match status" value="1"/>
</dbReference>
<dbReference type="InterPro" id="IPR004268">
    <property type="entry name" value="MurJ"/>
</dbReference>
<evidence type="ECO:0000256" key="1">
    <source>
        <dbReference type="ARBA" id="ARBA00004651"/>
    </source>
</evidence>
<feature type="transmembrane region" description="Helical" evidence="8">
    <location>
        <begin position="261"/>
        <end position="281"/>
    </location>
</feature>
<dbReference type="PRINTS" id="PR01806">
    <property type="entry name" value="VIRFACTRMVIN"/>
</dbReference>